<feature type="domain" description="DNA helicase Pif1-like DEAD-box helicase" evidence="2">
    <location>
        <begin position="37"/>
        <end position="214"/>
    </location>
</feature>
<keyword evidence="1 5" id="KW-0347">Helicase</keyword>
<dbReference type="InterPro" id="IPR049163">
    <property type="entry name" value="Pif1-like_2B_dom"/>
</dbReference>
<feature type="domain" description="DNA helicase Pif1-like 2B" evidence="3">
    <location>
        <begin position="304"/>
        <end position="337"/>
    </location>
</feature>
<organism evidence="4 5">
    <name type="scientific">Hydra vulgaris</name>
    <name type="common">Hydra</name>
    <name type="synonym">Hydra attenuata</name>
    <dbReference type="NCBI Taxonomy" id="6087"/>
    <lineage>
        <taxon>Eukaryota</taxon>
        <taxon>Metazoa</taxon>
        <taxon>Cnidaria</taxon>
        <taxon>Hydrozoa</taxon>
        <taxon>Hydroidolina</taxon>
        <taxon>Anthoathecata</taxon>
        <taxon>Aplanulata</taxon>
        <taxon>Hydridae</taxon>
        <taxon>Hydra</taxon>
    </lineage>
</organism>
<evidence type="ECO:0000259" key="2">
    <source>
        <dbReference type="Pfam" id="PF05970"/>
    </source>
</evidence>
<dbReference type="SUPFAM" id="SSF52540">
    <property type="entry name" value="P-loop containing nucleoside triphosphate hydrolases"/>
    <property type="match status" value="2"/>
</dbReference>
<dbReference type="Proteomes" id="UP001652625">
    <property type="component" value="Chromosome 03"/>
</dbReference>
<keyword evidence="1" id="KW-0233">DNA recombination</keyword>
<dbReference type="Pfam" id="PF05970">
    <property type="entry name" value="PIF1"/>
    <property type="match status" value="1"/>
</dbReference>
<dbReference type="Gene3D" id="3.40.50.300">
    <property type="entry name" value="P-loop containing nucleotide triphosphate hydrolases"/>
    <property type="match status" value="1"/>
</dbReference>
<keyword evidence="1" id="KW-0234">DNA repair</keyword>
<proteinExistence type="inferred from homology"/>
<dbReference type="PANTHER" id="PTHR47642:SF7">
    <property type="entry name" value="ATP-DEPENDENT DNA HELICASE PIF1"/>
    <property type="match status" value="1"/>
</dbReference>
<evidence type="ECO:0000256" key="1">
    <source>
        <dbReference type="RuleBase" id="RU363044"/>
    </source>
</evidence>
<dbReference type="InterPro" id="IPR010285">
    <property type="entry name" value="DNA_helicase_pif1-like_DEAD"/>
</dbReference>
<keyword evidence="1" id="KW-0227">DNA damage</keyword>
<keyword evidence="4" id="KW-1185">Reference proteome</keyword>
<protein>
    <recommendedName>
        <fullName evidence="1">ATP-dependent DNA helicase</fullName>
        <ecNumber evidence="1">5.6.2.3</ecNumber>
    </recommendedName>
</protein>
<sequence length="761" mass="85217">MLRKFNRISLRNTEVFLKMLVSTQQQSNSQDLEILKCLSAEQKKVLDIVKSGRNVFITGSAGVGKSFLLNELIKSQTKKGVYVTASTGVAACNINGTTLHSFAGIGLGNKPASILAYDILKKPFKVEAKKRWLGCRILVIDEISMIDAGLFSTVEEVARIVRNNDSPFGGIQVILCGDFLQLPPVNVTKFAFETQAWRDVVHETVVLKKVFRQKLVGFVSLLNRLRIGYLTPLDIEVLQHCKDTAFPDDGIKATCLFPHKASCDKLNQAELSKLPGKMFTFEAVDWFKNSMAQEQLNKTSRYFKVLNLKVGAQVMLLNNLSVSTGLVNGARGVVTKFMSLKESKSPNETSLIEFENEECEYPRYPVVKFVNNLELLINPDQISTEVAGEVISYRKQLPLALAWAVSVHKAQGMTLERVELSIANAFEHGQAYVALSRVTSLNGLLLRNFDSAKVSAHPNVIEYYKQVDPLFESFADAGEEELKGFISNKTSLTQKVELIHGIQPDNYCIPSNISKLNNNVNDLKTYTEADSPTAFVLKMAEEKISHCRKTLSEIADTLRKGSLTGEKVTAEVSKVQALTNHEVEFFNSKAIASPEIFVKVNSIDDVEVPVLFSHKSSFKCSENFNIKKSSNEFNPIVIDSDDDLNDALFDDTNFDNDIINAPSISYTMCNSLSKTYLKNKSKDLLTAYPPVELQNKRTRKSENSSFCQTITALEQSNSDEFLTNIEYKNYTKNMLTLKKCQIKENYRNAVLKRLNSIDKFK</sequence>
<dbReference type="PANTHER" id="PTHR47642">
    <property type="entry name" value="ATP-DEPENDENT DNA HELICASE"/>
    <property type="match status" value="1"/>
</dbReference>
<dbReference type="Pfam" id="PF21530">
    <property type="entry name" value="Pif1_2B_dom"/>
    <property type="match status" value="1"/>
</dbReference>
<accession>A0ABM4BIE0</accession>
<gene>
    <name evidence="5" type="primary">LOC100206110</name>
</gene>
<evidence type="ECO:0000313" key="5">
    <source>
        <dbReference type="RefSeq" id="XP_065648802.1"/>
    </source>
</evidence>
<evidence type="ECO:0000259" key="3">
    <source>
        <dbReference type="Pfam" id="PF21530"/>
    </source>
</evidence>
<dbReference type="InterPro" id="IPR051055">
    <property type="entry name" value="PIF1_helicase"/>
</dbReference>
<comment type="catalytic activity">
    <reaction evidence="1">
        <text>ATP + H2O = ADP + phosphate + H(+)</text>
        <dbReference type="Rhea" id="RHEA:13065"/>
        <dbReference type="ChEBI" id="CHEBI:15377"/>
        <dbReference type="ChEBI" id="CHEBI:15378"/>
        <dbReference type="ChEBI" id="CHEBI:30616"/>
        <dbReference type="ChEBI" id="CHEBI:43474"/>
        <dbReference type="ChEBI" id="CHEBI:456216"/>
        <dbReference type="EC" id="5.6.2.3"/>
    </reaction>
</comment>
<name>A0ABM4BIE0_HYDVU</name>
<keyword evidence="1" id="KW-0067">ATP-binding</keyword>
<evidence type="ECO:0000313" key="4">
    <source>
        <dbReference type="Proteomes" id="UP001652625"/>
    </source>
</evidence>
<dbReference type="EC" id="5.6.2.3" evidence="1"/>
<dbReference type="InterPro" id="IPR027417">
    <property type="entry name" value="P-loop_NTPase"/>
</dbReference>
<reference evidence="5" key="1">
    <citation type="submission" date="2025-08" db="UniProtKB">
        <authorList>
            <consortium name="RefSeq"/>
        </authorList>
    </citation>
    <scope>IDENTIFICATION</scope>
</reference>
<dbReference type="GO" id="GO:0004386">
    <property type="term" value="F:helicase activity"/>
    <property type="evidence" value="ECO:0007669"/>
    <property type="project" value="UniProtKB-KW"/>
</dbReference>
<keyword evidence="1" id="KW-0547">Nucleotide-binding</keyword>
<dbReference type="GeneID" id="100206110"/>
<dbReference type="RefSeq" id="XP_065648802.1">
    <property type="nucleotide sequence ID" value="XM_065792730.1"/>
</dbReference>
<dbReference type="CDD" id="cd18809">
    <property type="entry name" value="SF1_C_RecD"/>
    <property type="match status" value="1"/>
</dbReference>
<comment type="similarity">
    <text evidence="1">Belongs to the helicase family.</text>
</comment>
<keyword evidence="1" id="KW-0378">Hydrolase</keyword>
<comment type="cofactor">
    <cofactor evidence="1">
        <name>Mg(2+)</name>
        <dbReference type="ChEBI" id="CHEBI:18420"/>
    </cofactor>
</comment>
<dbReference type="CDD" id="cd18037">
    <property type="entry name" value="DEXSc_Pif1_like"/>
    <property type="match status" value="1"/>
</dbReference>